<dbReference type="EMBL" id="BAZW01000006">
    <property type="protein sequence ID" value="GAO29007.1"/>
    <property type="molecule type" value="Genomic_DNA"/>
</dbReference>
<evidence type="ECO:0000313" key="2">
    <source>
        <dbReference type="Proteomes" id="UP000032900"/>
    </source>
</evidence>
<evidence type="ECO:0000313" key="1">
    <source>
        <dbReference type="EMBL" id="GAO29007.1"/>
    </source>
</evidence>
<gene>
    <name evidence="1" type="ORF">JCM15548_11161</name>
</gene>
<dbReference type="Proteomes" id="UP000032900">
    <property type="component" value="Unassembled WGS sequence"/>
</dbReference>
<protein>
    <submittedName>
        <fullName evidence="1">Uncharacterized protein</fullName>
    </submittedName>
</protein>
<dbReference type="AlphaFoldDB" id="A0A0E9LTW1"/>
<organism evidence="1 2">
    <name type="scientific">Geofilum rubicundum JCM 15548</name>
    <dbReference type="NCBI Taxonomy" id="1236989"/>
    <lineage>
        <taxon>Bacteria</taxon>
        <taxon>Pseudomonadati</taxon>
        <taxon>Bacteroidota</taxon>
        <taxon>Bacteroidia</taxon>
        <taxon>Marinilabiliales</taxon>
        <taxon>Marinilabiliaceae</taxon>
        <taxon>Geofilum</taxon>
    </lineage>
</organism>
<proteinExistence type="predicted"/>
<comment type="caution">
    <text evidence="1">The sequence shown here is derived from an EMBL/GenBank/DDBJ whole genome shotgun (WGS) entry which is preliminary data.</text>
</comment>
<keyword evidence="2" id="KW-1185">Reference proteome</keyword>
<sequence length="118" mass="13841">MRQMDYSEDIWNETVLRVSKHFSVTAEFDFMLFIVGIQELGTGMTQYTRDEKWDIINLGKCRLLTNLGYLEQTGKDKEGWPEFEAIKNVKSLSPNLQKRLLKQAMIAYFDEVLEPVEQ</sequence>
<reference evidence="1 2" key="1">
    <citation type="journal article" date="2015" name="Microbes Environ.">
        <title>Distribution and evolution of nitrogen fixation genes in the phylum bacteroidetes.</title>
        <authorList>
            <person name="Inoue J."/>
            <person name="Oshima K."/>
            <person name="Suda W."/>
            <person name="Sakamoto M."/>
            <person name="Iino T."/>
            <person name="Noda S."/>
            <person name="Hongoh Y."/>
            <person name="Hattori M."/>
            <person name="Ohkuma M."/>
        </authorList>
    </citation>
    <scope>NUCLEOTIDE SEQUENCE [LARGE SCALE GENOMIC DNA]</scope>
    <source>
        <strain evidence="1">JCM 15548</strain>
    </source>
</reference>
<dbReference type="STRING" id="1236989.JCM15548_11161"/>
<name>A0A0E9LTW1_9BACT</name>
<accession>A0A0E9LTW1</accession>